<evidence type="ECO:0000313" key="10">
    <source>
        <dbReference type="EMBL" id="GMH88386.1"/>
    </source>
</evidence>
<dbReference type="GO" id="GO:0005787">
    <property type="term" value="C:signal peptidase complex"/>
    <property type="evidence" value="ECO:0007669"/>
    <property type="project" value="InterPro"/>
</dbReference>
<dbReference type="Pfam" id="PF06645">
    <property type="entry name" value="SPC12"/>
    <property type="match status" value="1"/>
</dbReference>
<sequence>MDFKGMALSETLFYYIIIISGAIGWIIGFLHQNFLETFYIWSVGLGISVLLCVPDWPFFNRNPVKWLDKSVLEKGVGKGKVKG</sequence>
<feature type="transmembrane region" description="Helical" evidence="9">
    <location>
        <begin position="12"/>
        <end position="32"/>
    </location>
</feature>
<dbReference type="InterPro" id="IPR009542">
    <property type="entry name" value="Spc1/SPCS1"/>
</dbReference>
<dbReference type="GO" id="GO:0006465">
    <property type="term" value="P:signal peptide processing"/>
    <property type="evidence" value="ECO:0007669"/>
    <property type="project" value="InterPro"/>
</dbReference>
<organism evidence="10 11">
    <name type="scientific">Triparma verrucosa</name>
    <dbReference type="NCBI Taxonomy" id="1606542"/>
    <lineage>
        <taxon>Eukaryota</taxon>
        <taxon>Sar</taxon>
        <taxon>Stramenopiles</taxon>
        <taxon>Ochrophyta</taxon>
        <taxon>Bolidophyceae</taxon>
        <taxon>Parmales</taxon>
        <taxon>Triparmaceae</taxon>
        <taxon>Triparma</taxon>
    </lineage>
</organism>
<keyword evidence="7 9" id="KW-0472">Membrane</keyword>
<comment type="function">
    <text evidence="8">Component of the signal peptidase complex (SPC) which catalyzes the cleavage of N-terminal signal sequences from nascent proteins as they are translocated into the lumen of the endoplasmic reticulum. Dispensable for SPC enzymatic activity.</text>
</comment>
<feature type="transmembrane region" description="Helical" evidence="9">
    <location>
        <begin position="38"/>
        <end position="59"/>
    </location>
</feature>
<comment type="caution">
    <text evidence="10">The sequence shown here is derived from an EMBL/GenBank/DDBJ whole genome shotgun (WGS) entry which is preliminary data.</text>
</comment>
<comment type="similarity">
    <text evidence="2">Belongs to the SPCS1 family.</text>
</comment>
<keyword evidence="5" id="KW-0256">Endoplasmic reticulum</keyword>
<evidence type="ECO:0000256" key="5">
    <source>
        <dbReference type="ARBA" id="ARBA00022824"/>
    </source>
</evidence>
<protein>
    <recommendedName>
        <fullName evidence="3">Signal peptidase complex subunit 1</fullName>
    </recommendedName>
</protein>
<proteinExistence type="inferred from homology"/>
<dbReference type="AlphaFoldDB" id="A0A9W7BD47"/>
<dbReference type="EMBL" id="BRXX01000081">
    <property type="protein sequence ID" value="GMH88386.1"/>
    <property type="molecule type" value="Genomic_DNA"/>
</dbReference>
<keyword evidence="6 9" id="KW-1133">Transmembrane helix</keyword>
<name>A0A9W7BD47_9STRA</name>
<dbReference type="Proteomes" id="UP001165160">
    <property type="component" value="Unassembled WGS sequence"/>
</dbReference>
<gene>
    <name evidence="10" type="ORF">TrVE_jg7373</name>
</gene>
<evidence type="ECO:0000256" key="4">
    <source>
        <dbReference type="ARBA" id="ARBA00022692"/>
    </source>
</evidence>
<evidence type="ECO:0000256" key="8">
    <source>
        <dbReference type="ARBA" id="ARBA00045204"/>
    </source>
</evidence>
<comment type="subcellular location">
    <subcellularLocation>
        <location evidence="1">Endoplasmic reticulum membrane</location>
        <topology evidence="1">Multi-pass membrane protein</topology>
    </subcellularLocation>
</comment>
<dbReference type="PANTHER" id="PTHR13202:SF0">
    <property type="entry name" value="SIGNAL PEPTIDASE COMPLEX SUBUNIT 1"/>
    <property type="match status" value="1"/>
</dbReference>
<keyword evidence="11" id="KW-1185">Reference proteome</keyword>
<reference evidence="11" key="1">
    <citation type="journal article" date="2023" name="Commun. Biol.">
        <title>Genome analysis of Parmales, the sister group of diatoms, reveals the evolutionary specialization of diatoms from phago-mixotrophs to photoautotrophs.</title>
        <authorList>
            <person name="Ban H."/>
            <person name="Sato S."/>
            <person name="Yoshikawa S."/>
            <person name="Yamada K."/>
            <person name="Nakamura Y."/>
            <person name="Ichinomiya M."/>
            <person name="Sato N."/>
            <person name="Blanc-Mathieu R."/>
            <person name="Endo H."/>
            <person name="Kuwata A."/>
            <person name="Ogata H."/>
        </authorList>
    </citation>
    <scope>NUCLEOTIDE SEQUENCE [LARGE SCALE GENOMIC DNA]</scope>
    <source>
        <strain evidence="11">NIES 3699</strain>
    </source>
</reference>
<keyword evidence="4 9" id="KW-0812">Transmembrane</keyword>
<evidence type="ECO:0000313" key="11">
    <source>
        <dbReference type="Proteomes" id="UP001165160"/>
    </source>
</evidence>
<evidence type="ECO:0000256" key="6">
    <source>
        <dbReference type="ARBA" id="ARBA00022989"/>
    </source>
</evidence>
<dbReference type="PANTHER" id="PTHR13202">
    <property type="entry name" value="MICROSOMAL SIGNAL PEPTIDASE 12 KDA SUBUNIT"/>
    <property type="match status" value="1"/>
</dbReference>
<evidence type="ECO:0000256" key="1">
    <source>
        <dbReference type="ARBA" id="ARBA00004477"/>
    </source>
</evidence>
<accession>A0A9W7BD47</accession>
<evidence type="ECO:0000256" key="2">
    <source>
        <dbReference type="ARBA" id="ARBA00005245"/>
    </source>
</evidence>
<dbReference type="GO" id="GO:0045047">
    <property type="term" value="P:protein targeting to ER"/>
    <property type="evidence" value="ECO:0007669"/>
    <property type="project" value="TreeGrafter"/>
</dbReference>
<evidence type="ECO:0000256" key="9">
    <source>
        <dbReference type="SAM" id="Phobius"/>
    </source>
</evidence>
<evidence type="ECO:0000256" key="7">
    <source>
        <dbReference type="ARBA" id="ARBA00023136"/>
    </source>
</evidence>
<evidence type="ECO:0000256" key="3">
    <source>
        <dbReference type="ARBA" id="ARBA00017059"/>
    </source>
</evidence>